<keyword evidence="1" id="KW-0812">Transmembrane</keyword>
<dbReference type="Proteomes" id="UP000309676">
    <property type="component" value="Unassembled WGS sequence"/>
</dbReference>
<gene>
    <name evidence="2" type="ORF">FE782_28320</name>
</gene>
<feature type="transmembrane region" description="Helical" evidence="1">
    <location>
        <begin position="183"/>
        <end position="202"/>
    </location>
</feature>
<evidence type="ECO:0008006" key="4">
    <source>
        <dbReference type="Google" id="ProtNLM"/>
    </source>
</evidence>
<sequence length="229" mass="24956">MKIHLSTEKSSALYPPVSRRTANPFFIRRAAIALAISGILFVVYPSLRPFSDETSLFGAAAFASTEWIVSHTLAILAFVLMTLGMFGLYVSLQDTSVEKLALRGFVLTMIGTGLTLPFYGAEVFGLNAIGREVIHQHKLELMSLANVIRFGPGFYMILGGLILVGVGSVIAAMAIWKSRTMPQWSGVPFAFGFLMYLPQFLGTQPIRVAHGVILAVGCLWVAAGIWRNK</sequence>
<feature type="transmembrane region" description="Helical" evidence="1">
    <location>
        <begin position="154"/>
        <end position="176"/>
    </location>
</feature>
<feature type="transmembrane region" description="Helical" evidence="1">
    <location>
        <begin position="100"/>
        <end position="119"/>
    </location>
</feature>
<evidence type="ECO:0000313" key="3">
    <source>
        <dbReference type="Proteomes" id="UP000309676"/>
    </source>
</evidence>
<evidence type="ECO:0000256" key="1">
    <source>
        <dbReference type="SAM" id="Phobius"/>
    </source>
</evidence>
<feature type="transmembrane region" description="Helical" evidence="1">
    <location>
        <begin position="26"/>
        <end position="47"/>
    </location>
</feature>
<dbReference type="EMBL" id="VCIW01000027">
    <property type="protein sequence ID" value="TLS48909.1"/>
    <property type="molecule type" value="Genomic_DNA"/>
</dbReference>
<evidence type="ECO:0000313" key="2">
    <source>
        <dbReference type="EMBL" id="TLS48909.1"/>
    </source>
</evidence>
<reference evidence="2 3" key="1">
    <citation type="submission" date="2019-05" db="EMBL/GenBank/DDBJ databases">
        <authorList>
            <person name="Narsing Rao M.P."/>
            <person name="Li W.J."/>
        </authorList>
    </citation>
    <scope>NUCLEOTIDE SEQUENCE [LARGE SCALE GENOMIC DNA]</scope>
    <source>
        <strain evidence="2 3">SYSU_K30003</strain>
    </source>
</reference>
<feature type="transmembrane region" description="Helical" evidence="1">
    <location>
        <begin position="208"/>
        <end position="226"/>
    </location>
</feature>
<keyword evidence="1" id="KW-1133">Transmembrane helix</keyword>
<dbReference type="OrthoDB" id="8224664at2"/>
<keyword evidence="3" id="KW-1185">Reference proteome</keyword>
<dbReference type="RefSeq" id="WP_138197719.1">
    <property type="nucleotide sequence ID" value="NZ_VCIW01000027.1"/>
</dbReference>
<comment type="caution">
    <text evidence="2">The sequence shown here is derived from an EMBL/GenBank/DDBJ whole genome shotgun (WGS) entry which is preliminary data.</text>
</comment>
<dbReference type="AlphaFoldDB" id="A0A5R9G1M0"/>
<keyword evidence="1" id="KW-0472">Membrane</keyword>
<accession>A0A5R9G1M0</accession>
<name>A0A5R9G1M0_9BACL</name>
<organism evidence="2 3">
    <name type="scientific">Paenibacillus antri</name>
    <dbReference type="NCBI Taxonomy" id="2582848"/>
    <lineage>
        <taxon>Bacteria</taxon>
        <taxon>Bacillati</taxon>
        <taxon>Bacillota</taxon>
        <taxon>Bacilli</taxon>
        <taxon>Bacillales</taxon>
        <taxon>Paenibacillaceae</taxon>
        <taxon>Paenibacillus</taxon>
    </lineage>
</organism>
<feature type="transmembrane region" description="Helical" evidence="1">
    <location>
        <begin position="67"/>
        <end position="88"/>
    </location>
</feature>
<proteinExistence type="predicted"/>
<protein>
    <recommendedName>
        <fullName evidence="4">DUF4386 domain-containing protein</fullName>
    </recommendedName>
</protein>